<evidence type="ECO:0000313" key="5">
    <source>
        <dbReference type="Proteomes" id="UP000286746"/>
    </source>
</evidence>
<evidence type="ECO:0008006" key="6">
    <source>
        <dbReference type="Google" id="ProtNLM"/>
    </source>
</evidence>
<comment type="caution">
    <text evidence="4">The sequence shown here is derived from an EMBL/GenBank/DDBJ whole genome shotgun (WGS) entry which is preliminary data.</text>
</comment>
<reference evidence="4 5" key="1">
    <citation type="submission" date="2018-11" db="EMBL/GenBank/DDBJ databases">
        <title>Whole genome sequence of Streptomyces paromomycinus NBRC 15454(T).</title>
        <authorList>
            <person name="Komaki H."/>
            <person name="Tamura T."/>
        </authorList>
    </citation>
    <scope>NUCLEOTIDE SEQUENCE [LARGE SCALE GENOMIC DNA]</scope>
    <source>
        <strain evidence="4 5">NBRC 15454</strain>
    </source>
</reference>
<proteinExistence type="predicted"/>
<keyword evidence="2" id="KW-0812">Transmembrane</keyword>
<feature type="region of interest" description="Disordered" evidence="1">
    <location>
        <begin position="348"/>
        <end position="367"/>
    </location>
</feature>
<keyword evidence="2" id="KW-1133">Transmembrane helix</keyword>
<evidence type="ECO:0000256" key="3">
    <source>
        <dbReference type="SAM" id="SignalP"/>
    </source>
</evidence>
<feature type="compositionally biased region" description="Basic and acidic residues" evidence="1">
    <location>
        <begin position="73"/>
        <end position="95"/>
    </location>
</feature>
<dbReference type="RefSeq" id="WP_125051249.1">
    <property type="nucleotide sequence ID" value="NZ_BHZD01000001.1"/>
</dbReference>
<feature type="transmembrane region" description="Helical" evidence="2">
    <location>
        <begin position="329"/>
        <end position="350"/>
    </location>
</feature>
<dbReference type="Proteomes" id="UP000286746">
    <property type="component" value="Unassembled WGS sequence"/>
</dbReference>
<feature type="compositionally biased region" description="Low complexity" evidence="1">
    <location>
        <begin position="357"/>
        <end position="367"/>
    </location>
</feature>
<evidence type="ECO:0000256" key="2">
    <source>
        <dbReference type="SAM" id="Phobius"/>
    </source>
</evidence>
<name>A0A401VUK3_STREY</name>
<sequence length="367" mass="36545">MKIRRALTVAAAAAVLAPVAVMAAPAAAFATEPAPGAGVRTPASAGPTEAGNPGQAGTADEGEKGEQGGNKGQDAKPADKADKADKDTEAGKEGKAPGTGPAAGTGKNPEGGEGTKGSEAAKGSESTEGQDQTCAFASDQLRVAVNKVPPQLVAGGAWTRFSMTLGNTTGKAMEQVQPFLHVSSSEDVDRPWLELETEYHDSRTNSWKTFQDADTRELFGSFAIGAHKSVTLELRTRVVKNAKPGSGFMLASGDYRNRDGSCGSAKESFTDFTILPAGGKPTQPPATKPGQSGKPGGDAAQSGTHAGAGSDGGAGPQGGQLARTGSATALPTVALAGGAAMAVGAGAVFGSRRRRGAAAQGGTDATA</sequence>
<evidence type="ECO:0000256" key="1">
    <source>
        <dbReference type="SAM" id="MobiDB-lite"/>
    </source>
</evidence>
<protein>
    <recommendedName>
        <fullName evidence="6">LPXTG cell wall anchor domain-containing protein</fullName>
    </recommendedName>
</protein>
<feature type="region of interest" description="Disordered" evidence="1">
    <location>
        <begin position="32"/>
        <end position="131"/>
    </location>
</feature>
<feature type="signal peptide" evidence="3">
    <location>
        <begin position="1"/>
        <end position="23"/>
    </location>
</feature>
<accession>A0A401VUK3</accession>
<keyword evidence="2" id="KW-0472">Membrane</keyword>
<feature type="compositionally biased region" description="Low complexity" evidence="1">
    <location>
        <begin position="96"/>
        <end position="106"/>
    </location>
</feature>
<organism evidence="4 5">
    <name type="scientific">Streptomyces paromomycinus</name>
    <name type="common">Streptomyces rimosus subsp. paromomycinus</name>
    <dbReference type="NCBI Taxonomy" id="92743"/>
    <lineage>
        <taxon>Bacteria</taxon>
        <taxon>Bacillati</taxon>
        <taxon>Actinomycetota</taxon>
        <taxon>Actinomycetes</taxon>
        <taxon>Kitasatosporales</taxon>
        <taxon>Streptomycetaceae</taxon>
        <taxon>Streptomyces</taxon>
    </lineage>
</organism>
<feature type="chain" id="PRO_5019195123" description="LPXTG cell wall anchor domain-containing protein" evidence="3">
    <location>
        <begin position="24"/>
        <end position="367"/>
    </location>
</feature>
<gene>
    <name evidence="4" type="ORF">GKJPGBOP_00406</name>
</gene>
<dbReference type="EMBL" id="BHZD01000001">
    <property type="protein sequence ID" value="GCD40753.1"/>
    <property type="molecule type" value="Genomic_DNA"/>
</dbReference>
<feature type="compositionally biased region" description="Gly residues" evidence="1">
    <location>
        <begin position="309"/>
        <end position="318"/>
    </location>
</feature>
<evidence type="ECO:0000313" key="4">
    <source>
        <dbReference type="EMBL" id="GCD40753.1"/>
    </source>
</evidence>
<dbReference type="AlphaFoldDB" id="A0A401VUK3"/>
<keyword evidence="5" id="KW-1185">Reference proteome</keyword>
<feature type="region of interest" description="Disordered" evidence="1">
    <location>
        <begin position="273"/>
        <end position="325"/>
    </location>
</feature>
<keyword evidence="3" id="KW-0732">Signal</keyword>